<name>N1ZZ41_9FIRM</name>
<evidence type="ECO:0000313" key="2">
    <source>
        <dbReference type="EMBL" id="EMZ19065.1"/>
    </source>
</evidence>
<dbReference type="PANTHER" id="PTHR37301:SF1">
    <property type="entry name" value="DNA-BINDING PROTEIN"/>
    <property type="match status" value="1"/>
</dbReference>
<dbReference type="Proteomes" id="UP000012589">
    <property type="component" value="Unassembled WGS sequence"/>
</dbReference>
<dbReference type="OrthoDB" id="9804186at2"/>
<dbReference type="SUPFAM" id="SSF47413">
    <property type="entry name" value="lambda repressor-like DNA-binding domains"/>
    <property type="match status" value="1"/>
</dbReference>
<dbReference type="InterPro" id="IPR010982">
    <property type="entry name" value="Lambda_DNA-bd_dom_sf"/>
</dbReference>
<proteinExistence type="predicted"/>
<sequence length="66" mass="7525">MVSYDKLWILLINRHMSRTELRIKAGLSTSALAQLGKNDYVSLKIIEKICSTLDCDISDVVELRKD</sequence>
<dbReference type="InterPro" id="IPR001387">
    <property type="entry name" value="Cro/C1-type_HTH"/>
</dbReference>
<dbReference type="STRING" id="1235802.C823_05700"/>
<dbReference type="EMBL" id="AQFT01000178">
    <property type="protein sequence ID" value="EMZ19065.1"/>
    <property type="molecule type" value="Genomic_DNA"/>
</dbReference>
<dbReference type="PROSITE" id="PS50943">
    <property type="entry name" value="HTH_CROC1"/>
    <property type="match status" value="1"/>
</dbReference>
<dbReference type="Pfam" id="PF13443">
    <property type="entry name" value="HTH_26"/>
    <property type="match status" value="1"/>
</dbReference>
<dbReference type="Gene3D" id="1.10.260.40">
    <property type="entry name" value="lambda repressor-like DNA-binding domains"/>
    <property type="match status" value="1"/>
</dbReference>
<keyword evidence="3" id="KW-1185">Reference proteome</keyword>
<dbReference type="GO" id="GO:0003677">
    <property type="term" value="F:DNA binding"/>
    <property type="evidence" value="ECO:0007669"/>
    <property type="project" value="InterPro"/>
</dbReference>
<accession>N1ZZ41</accession>
<dbReference type="AlphaFoldDB" id="N1ZZ41"/>
<evidence type="ECO:0000313" key="3">
    <source>
        <dbReference type="Proteomes" id="UP000012589"/>
    </source>
</evidence>
<evidence type="ECO:0000259" key="1">
    <source>
        <dbReference type="PROSITE" id="PS50943"/>
    </source>
</evidence>
<dbReference type="eggNOG" id="COG3655">
    <property type="taxonomic scope" value="Bacteria"/>
</dbReference>
<organism evidence="2 3">
    <name type="scientific">Eubacterium plexicaudatum ASF492</name>
    <dbReference type="NCBI Taxonomy" id="1235802"/>
    <lineage>
        <taxon>Bacteria</taxon>
        <taxon>Bacillati</taxon>
        <taxon>Bacillota</taxon>
        <taxon>Clostridia</taxon>
        <taxon>Eubacteriales</taxon>
        <taxon>Eubacteriaceae</taxon>
        <taxon>Eubacterium</taxon>
    </lineage>
</organism>
<comment type="caution">
    <text evidence="2">The sequence shown here is derived from an EMBL/GenBank/DDBJ whole genome shotgun (WGS) entry which is preliminary data.</text>
</comment>
<dbReference type="HOGENOM" id="CLU_066192_31_1_9"/>
<dbReference type="PATRIC" id="fig|1235802.3.peg.6021"/>
<dbReference type="PANTHER" id="PTHR37301">
    <property type="entry name" value="DNA-BINDING PROTEIN-RELATED"/>
    <property type="match status" value="1"/>
</dbReference>
<feature type="domain" description="HTH cro/C1-type" evidence="1">
    <location>
        <begin position="7"/>
        <end position="60"/>
    </location>
</feature>
<gene>
    <name evidence="2" type="ORF">C823_05700</name>
</gene>
<reference evidence="2 3" key="1">
    <citation type="journal article" date="2014" name="Genome Announc.">
        <title>Draft genome sequences of the altered schaedler flora, a defined bacterial community from gnotobiotic mice.</title>
        <authorList>
            <person name="Wannemuehler M.J."/>
            <person name="Overstreet A.M."/>
            <person name="Ward D.V."/>
            <person name="Phillips G.J."/>
        </authorList>
    </citation>
    <scope>NUCLEOTIDE SEQUENCE [LARGE SCALE GENOMIC DNA]</scope>
    <source>
        <strain evidence="2 3">ASF492</strain>
    </source>
</reference>
<protein>
    <recommendedName>
        <fullName evidence="1">HTH cro/C1-type domain-containing protein</fullName>
    </recommendedName>
</protein>